<reference evidence="2" key="1">
    <citation type="submission" date="2021-08" db="EMBL/GenBank/DDBJ databases">
        <title>WGS assembly of Ceratopteris richardii.</title>
        <authorList>
            <person name="Marchant D.B."/>
            <person name="Chen G."/>
            <person name="Jenkins J."/>
            <person name="Shu S."/>
            <person name="Leebens-Mack J."/>
            <person name="Grimwood J."/>
            <person name="Schmutz J."/>
            <person name="Soltis P."/>
            <person name="Soltis D."/>
            <person name="Chen Z.-H."/>
        </authorList>
    </citation>
    <scope>NUCLEOTIDE SEQUENCE</scope>
    <source>
        <strain evidence="2">Whitten #5841</strain>
        <tissue evidence="2">Leaf</tissue>
    </source>
</reference>
<feature type="region of interest" description="Disordered" evidence="1">
    <location>
        <begin position="48"/>
        <end position="72"/>
    </location>
</feature>
<proteinExistence type="predicted"/>
<accession>A0A8T2TJJ5</accession>
<feature type="region of interest" description="Disordered" evidence="1">
    <location>
        <begin position="468"/>
        <end position="525"/>
    </location>
</feature>
<keyword evidence="3" id="KW-1185">Reference proteome</keyword>
<evidence type="ECO:0000256" key="1">
    <source>
        <dbReference type="SAM" id="MobiDB-lite"/>
    </source>
</evidence>
<dbReference type="PANTHER" id="PTHR33443">
    <property type="entry name" value="ZGC:112980"/>
    <property type="match status" value="1"/>
</dbReference>
<feature type="compositionally biased region" description="Polar residues" evidence="1">
    <location>
        <begin position="483"/>
        <end position="496"/>
    </location>
</feature>
<evidence type="ECO:0000313" key="3">
    <source>
        <dbReference type="Proteomes" id="UP000825935"/>
    </source>
</evidence>
<sequence>MASEVIILSSDDEDDSWIVGKHQKRSKVAYEDADISVLEKFPSTETECISNHGSLADGKRSPGKGDSPQDDDCCILDQDPENSTVVPDFQANDADDIVVVGERGPVACRDFPHARHLCVKFPYASTPHEKHCEQCHCYVCDVLAPCLHWGLGMLSSDHCHAFDKDDKWRKLRTQVRSHSAKVSICSVPSDQDHLNHHHLLCAAQPPPRVFQTAGYKDSMYSVESTAVLHPFEQGTPNMNDLSAGWLPYLPSSWNNMQRNGPNVIRPSAERYAQSTGNCQSVPNRTSCRRRGFSEHRGLVANNVRETVTLQQRNHHLLVNSNGIVLGESNPTLQRGSCPPTHAASSAHCYHNRRAVYSAVPHNYIEDHGRPTWRVSGRPPISSSLPYDHFKDLERPTRRAAGRPSICLPDFSKDLALLQSYLMEGVSEQPRRQFTPPRSVVVDSGCAQLAGTSPRAESRERDLLYNPFQPSVMPATDDVGPRRVSSQPDNRQTNIQLSKDAGGVAIEVPGNQNNTEQGLSKENGNDGSSILDQILAGFDDDFWTAIETTASGF</sequence>
<gene>
    <name evidence="2" type="ORF">KP509_12G026900</name>
</gene>
<dbReference type="OrthoDB" id="266020at2759"/>
<comment type="caution">
    <text evidence="2">The sequence shown here is derived from an EMBL/GenBank/DDBJ whole genome shotgun (WGS) entry which is preliminary data.</text>
</comment>
<dbReference type="Proteomes" id="UP000825935">
    <property type="component" value="Chromosome 12"/>
</dbReference>
<name>A0A8T2TJJ5_CERRI</name>
<dbReference type="PANTHER" id="PTHR33443:SF30">
    <property type="entry name" value="SARCOSINE DEHYDROGENASE-2C PROTEIN"/>
    <property type="match status" value="1"/>
</dbReference>
<protein>
    <submittedName>
        <fullName evidence="2">Uncharacterized protein</fullName>
    </submittedName>
</protein>
<evidence type="ECO:0000313" key="2">
    <source>
        <dbReference type="EMBL" id="KAH7422812.1"/>
    </source>
</evidence>
<dbReference type="InterPro" id="IPR053234">
    <property type="entry name" value="RPM1_Interactor"/>
</dbReference>
<dbReference type="EMBL" id="CM035417">
    <property type="protein sequence ID" value="KAH7422812.1"/>
    <property type="molecule type" value="Genomic_DNA"/>
</dbReference>
<organism evidence="2 3">
    <name type="scientific">Ceratopteris richardii</name>
    <name type="common">Triangle waterfern</name>
    <dbReference type="NCBI Taxonomy" id="49495"/>
    <lineage>
        <taxon>Eukaryota</taxon>
        <taxon>Viridiplantae</taxon>
        <taxon>Streptophyta</taxon>
        <taxon>Embryophyta</taxon>
        <taxon>Tracheophyta</taxon>
        <taxon>Polypodiopsida</taxon>
        <taxon>Polypodiidae</taxon>
        <taxon>Polypodiales</taxon>
        <taxon>Pteridineae</taxon>
        <taxon>Pteridaceae</taxon>
        <taxon>Parkerioideae</taxon>
        <taxon>Ceratopteris</taxon>
    </lineage>
</organism>
<feature type="compositionally biased region" description="Polar residues" evidence="1">
    <location>
        <begin position="509"/>
        <end position="525"/>
    </location>
</feature>
<dbReference type="AlphaFoldDB" id="A0A8T2TJJ5"/>